<dbReference type="GO" id="GO:0005975">
    <property type="term" value="P:carbohydrate metabolic process"/>
    <property type="evidence" value="ECO:0007669"/>
    <property type="project" value="UniProtKB-UniRule"/>
</dbReference>
<keyword evidence="1" id="KW-0067">ATP-binding</keyword>
<dbReference type="GO" id="GO:0047931">
    <property type="term" value="F:glucosamine kinase activity"/>
    <property type="evidence" value="ECO:0007669"/>
    <property type="project" value="UniProtKB-UniRule"/>
</dbReference>
<dbReference type="STRING" id="912594.AWC12_05685"/>
<feature type="binding site" evidence="1">
    <location>
        <position position="279"/>
    </location>
    <ligand>
        <name>Mg(2+)</name>
        <dbReference type="ChEBI" id="CHEBI:18420"/>
        <label>2</label>
    </ligand>
</feature>
<dbReference type="InterPro" id="IPR011009">
    <property type="entry name" value="Kinase-like_dom_sf"/>
</dbReference>
<accession>A0A178LU39</accession>
<keyword evidence="1" id="KW-0460">Magnesium</keyword>
<feature type="binding site" evidence="1">
    <location>
        <position position="97"/>
    </location>
    <ligand>
        <name>ATP</name>
        <dbReference type="ChEBI" id="CHEBI:30616"/>
    </ligand>
</feature>
<comment type="caution">
    <text evidence="2">The sequence shown here is derived from an EMBL/GenBank/DDBJ whole genome shotgun (WGS) entry which is preliminary data.</text>
</comment>
<reference evidence="2 3" key="1">
    <citation type="submission" date="2016-04" db="EMBL/GenBank/DDBJ databases">
        <title>Draft Genome Sequences of Staphylococcus capitis Strain H36, S. capitis Strain H65, S. cohnii Strain H62, S. hominis Strain H69, Mycobacterium iranicum Strain H39, Plantibacter sp. Strain H53, Pseudomonas oryzihabitans Strain H72, and Microbacterium sp. Strain H83, isolated from residential settings.</title>
        <authorList>
            <person name="Lymperopoulou D."/>
            <person name="Adams R.I."/>
            <person name="Lindow S."/>
            <person name="Coil D.A."/>
            <person name="Jospin G."/>
            <person name="Eisen J.A."/>
        </authorList>
    </citation>
    <scope>NUCLEOTIDE SEQUENCE [LARGE SCALE GENOMIC DNA]</scope>
    <source>
        <strain evidence="2 3">H39</strain>
    </source>
</reference>
<dbReference type="GO" id="GO:0005524">
    <property type="term" value="F:ATP binding"/>
    <property type="evidence" value="ECO:0007669"/>
    <property type="project" value="UniProtKB-KW"/>
</dbReference>
<evidence type="ECO:0000256" key="1">
    <source>
        <dbReference type="HAMAP-Rule" id="MF_02218"/>
    </source>
</evidence>
<organism evidence="2 3">
    <name type="scientific">Mycolicibacterium iranicum</name>
    <name type="common">Mycobacterium iranicum</name>
    <dbReference type="NCBI Taxonomy" id="912594"/>
    <lineage>
        <taxon>Bacteria</taxon>
        <taxon>Bacillati</taxon>
        <taxon>Actinomycetota</taxon>
        <taxon>Actinomycetes</taxon>
        <taxon>Mycobacteriales</taxon>
        <taxon>Mycobacteriaceae</taxon>
        <taxon>Mycolicibacterium</taxon>
    </lineage>
</organism>
<feature type="binding site" evidence="1">
    <location>
        <position position="260"/>
    </location>
    <ligand>
        <name>D-glucosamine</name>
        <dbReference type="ChEBI" id="CHEBI:58723"/>
    </ligand>
</feature>
<keyword evidence="1 2" id="KW-0808">Transferase</keyword>
<proteinExistence type="inferred from homology"/>
<feature type="short sequence motif" description="Substrate specificity determinant motif" evidence="1">
    <location>
        <begin position="364"/>
        <end position="379"/>
    </location>
</feature>
<keyword evidence="1" id="KW-0547">Nucleotide-binding</keyword>
<comment type="subunit">
    <text evidence="1">Monomer.</text>
</comment>
<feature type="binding site" evidence="1">
    <location>
        <position position="368"/>
    </location>
    <ligand>
        <name>D-glucosamine</name>
        <dbReference type="ChEBI" id="CHEBI:58723"/>
    </ligand>
</feature>
<dbReference type="AlphaFoldDB" id="A0A178LU39"/>
<feature type="binding site" evidence="1">
    <location>
        <position position="265"/>
    </location>
    <ligand>
        <name>Mg(2+)</name>
        <dbReference type="ChEBI" id="CHEBI:18420"/>
        <label>1</label>
    </ligand>
</feature>
<comment type="catalytic activity">
    <reaction evidence="1">
        <text>D-glucosamine + ATP = D-glucosamine 6-phosphate + ADP + H(+)</text>
        <dbReference type="Rhea" id="RHEA:10948"/>
        <dbReference type="ChEBI" id="CHEBI:15378"/>
        <dbReference type="ChEBI" id="CHEBI:30616"/>
        <dbReference type="ChEBI" id="CHEBI:58723"/>
        <dbReference type="ChEBI" id="CHEBI:58725"/>
        <dbReference type="ChEBI" id="CHEBI:456216"/>
        <dbReference type="EC" id="2.7.1.8"/>
    </reaction>
</comment>
<comment type="similarity">
    <text evidence="1">Belongs to the actinobacterial glucosamine kinase family.</text>
</comment>
<evidence type="ECO:0000313" key="3">
    <source>
        <dbReference type="Proteomes" id="UP000078396"/>
    </source>
</evidence>
<sequence length="397" mass="42269">MVDTLDLDEGHRLSITSEGTALSALPMVRDGRRWRHAEPGDGTSEALLNVLAQQSDSRTSGNFTVRAWAARSAAGEQAMGVDQTNESVIVGNTAVVKWATHLQDGPHPTPSRIAVLRDAGFTGMPAPWGLVTWHPPDRDATLAAYVDEYLPGAVDGWTWAVALMTTAASSGDTAPIASAAADVGALIARLHAALAPTKSVSSADDACRWHRDALHVLETACAISDSLSGQILRAHRDDIAAELESLRAVSDVPVIDGHGDLHVGQVLRSGGRFVVTDFDGNPVLPSSQRALPIPAVVDVAGMAQSLAHVAIVAAKYTELKPEALAAVDATTRTSFLDAYAHRLSALGQAGLYDPHPLRALRLQQVMREMIYAAEYLPRWMYVPDAALPALLEERTGR</sequence>
<dbReference type="Gene3D" id="3.90.1200.10">
    <property type="match status" value="1"/>
</dbReference>
<dbReference type="SUPFAM" id="SSF56112">
    <property type="entry name" value="Protein kinase-like (PK-like)"/>
    <property type="match status" value="1"/>
</dbReference>
<comment type="function">
    <text evidence="1">Catalyzes the ATP-dependent phosphorylation of D-glucosamine (GlcN) to D-glucosamine 6-phosphate. May be involved in the phosphorylation of acquired extracellular GlcN derived from the hydrolysis of chitosan, i.e., in the incorporation of exogenous GlcN into the bacterial GlcNAc metabolism.</text>
</comment>
<keyword evidence="1" id="KW-0479">Metal-binding</keyword>
<dbReference type="EMBL" id="LWCS01000032">
    <property type="protein sequence ID" value="OAN36946.1"/>
    <property type="molecule type" value="Genomic_DNA"/>
</dbReference>
<feature type="binding site" evidence="1">
    <location>
        <position position="277"/>
    </location>
    <ligand>
        <name>Mg(2+)</name>
        <dbReference type="ChEBI" id="CHEBI:18420"/>
        <label>2</label>
    </ligand>
</feature>
<dbReference type="GO" id="GO:0000287">
    <property type="term" value="F:magnesium ion binding"/>
    <property type="evidence" value="ECO:0007669"/>
    <property type="project" value="UniProtKB-UniRule"/>
</dbReference>
<dbReference type="EC" id="2.7.1.8" evidence="1"/>
<dbReference type="InterPro" id="IPR043674">
    <property type="entry name" value="GlcN_kinase"/>
</dbReference>
<dbReference type="HAMAP" id="MF_02218">
    <property type="entry name" value="GlcN_kinase"/>
    <property type="match status" value="1"/>
</dbReference>
<dbReference type="Proteomes" id="UP000078396">
    <property type="component" value="Unassembled WGS sequence"/>
</dbReference>
<gene>
    <name evidence="2" type="ORF">A4X20_06940</name>
</gene>
<evidence type="ECO:0000313" key="2">
    <source>
        <dbReference type="EMBL" id="OAN36946.1"/>
    </source>
</evidence>
<keyword evidence="1" id="KW-0418">Kinase</keyword>
<dbReference type="NCBIfam" id="NF041273">
    <property type="entry name" value="GlcN_kinase"/>
    <property type="match status" value="1"/>
</dbReference>
<feature type="binding site" evidence="1">
    <location>
        <position position="277"/>
    </location>
    <ligand>
        <name>Mg(2+)</name>
        <dbReference type="ChEBI" id="CHEBI:18420"/>
        <label>1</label>
    </ligand>
</feature>
<name>A0A178LU39_MYCIR</name>
<keyword evidence="1" id="KW-0119">Carbohydrate metabolism</keyword>
<dbReference type="InterPro" id="IPR053634">
    <property type="entry name" value="Actino_Glucosamine_Kinase"/>
</dbReference>
<protein>
    <recommendedName>
        <fullName evidence="1">Glucosamine kinase</fullName>
        <shortName evidence="1">GlcN kinase</shortName>
        <shortName evidence="1">GlcNK</shortName>
        <ecNumber evidence="1">2.7.1.8</ecNumber>
    </recommendedName>
</protein>
<dbReference type="OrthoDB" id="3787729at2"/>
<comment type="cofactor">
    <cofactor evidence="1">
        <name>Mg(2+)</name>
        <dbReference type="ChEBI" id="CHEBI:18420"/>
    </cofactor>
    <text evidence="1">Binds 2 Mg(2+) ions per subunit.</text>
</comment>
<feature type="binding site" evidence="1">
    <location>
        <position position="155"/>
    </location>
    <ligand>
        <name>ATP</name>
        <dbReference type="ChEBI" id="CHEBI:30616"/>
    </ligand>
</feature>
<comment type="caution">
    <text evidence="1">Lacks conserved residue(s) required for the propagation of feature annotation.</text>
</comment>